<sequence>MSYFYFLVLYATILIPAQSLGDICLPKEHVPLFVFGDSAFDAGNNNYINTTIDLQVNFWPYGESFFKYPTGRASNGRLIPDFIAEYANLPPIPPYLHPGYNRYIDGVNFASAGAGALVETRRGLVIDLHTQLSYFKNIETMLRQKIGEKEAKALLVKAVYLHSVGINDYAVPFITNSSVLQSHLQEEYVNMVIGNLTTVIKEMYKTGGRKFVFLGLPPLGCVPRLKALIPVKTSAICKDKLNALVQLHNKVLSKVLPKLESQLKGFKYSIAHLYTFLSERIDNPSKFGAMGDSSSTFGIVMSYWWLLLLAVLLAIFWTMGDSNGKDFASSEVSISQHTPTAATATIAIGTPTACHVRSKALTWVLDSGANNHMTGPEFEEDLWQGYSAMSKAYRCYDPVSDLSPSIEITSPLARPVPIFDSMVPESSSPPVQGSSSSPTGMSPTPLVSTPPPPTSRYPSRVRQAPSRFGWLSSTNHRYFLRSSKWVTAMQAEMNALQANQTWELVPLPAGEKTVGFDFCSSPCIFGSLSFMASSPTGTSRMLFSMVIYLRLSIWILLQDFELRREYAGKVCRLRKSLYGLKQSPRAWFSRFSEVILSMEFVRCHSDHTCFIRRRLDGCCIILLVYVDDIILTGDDAPGISQVKQDLGKVFDVKDLGSLRYFLGIEVARSRNGISLSQRKYTLDLLQDTGMLGCRPASTPMDPNLKLSTESGDLLPNPSMYQRLVGRLIYLTNTRPDLTFVVSVVSQFMHAPRTAHLDAVYHILRYLKTSPGLGLFYSAGHQSGLSCFTDADYAGSQTDRRSTTGLSTFYGNHLISWKSKKQAVVSRSSAEAEYRAMAQGHM</sequence>
<dbReference type="Pfam" id="PF00657">
    <property type="entry name" value="Lipase_GDSL"/>
    <property type="match status" value="1"/>
</dbReference>
<gene>
    <name evidence="7" type="ORF">FSB_LOCUS41169</name>
</gene>
<dbReference type="EMBL" id="OIVN01003746">
    <property type="protein sequence ID" value="SPD13287.1"/>
    <property type="molecule type" value="Genomic_DNA"/>
</dbReference>
<feature type="domain" description="Reverse transcriptase Ty1/copia-type" evidence="6">
    <location>
        <begin position="567"/>
        <end position="700"/>
    </location>
</feature>
<evidence type="ECO:0000313" key="7">
    <source>
        <dbReference type="EMBL" id="SPD13287.1"/>
    </source>
</evidence>
<feature type="signal peptide" evidence="5">
    <location>
        <begin position="1"/>
        <end position="19"/>
    </location>
</feature>
<feature type="chain" id="PRO_5014686365" description="Reverse transcriptase Ty1/copia-type domain-containing protein" evidence="5">
    <location>
        <begin position="20"/>
        <end position="841"/>
    </location>
</feature>
<dbReference type="InterPro" id="IPR001087">
    <property type="entry name" value="GDSL"/>
</dbReference>
<dbReference type="SUPFAM" id="SSF56672">
    <property type="entry name" value="DNA/RNA polymerases"/>
    <property type="match status" value="1"/>
</dbReference>
<dbReference type="Gene3D" id="3.40.50.1110">
    <property type="entry name" value="SGNH hydrolase"/>
    <property type="match status" value="1"/>
</dbReference>
<dbReference type="CDD" id="cd01837">
    <property type="entry name" value="SGNH_plant_lipase_like"/>
    <property type="match status" value="1"/>
</dbReference>
<name>A0A2N9HG55_FAGSY</name>
<keyword evidence="4" id="KW-1133">Transmembrane helix</keyword>
<dbReference type="CDD" id="cd09272">
    <property type="entry name" value="RNase_HI_RT_Ty1"/>
    <property type="match status" value="1"/>
</dbReference>
<dbReference type="InterPro" id="IPR044552">
    <property type="entry name" value="GLIP1-5/GLL25"/>
</dbReference>
<accession>A0A2N9HG55</accession>
<evidence type="ECO:0000256" key="4">
    <source>
        <dbReference type="SAM" id="Phobius"/>
    </source>
</evidence>
<dbReference type="InterPro" id="IPR043502">
    <property type="entry name" value="DNA/RNA_pol_sf"/>
</dbReference>
<evidence type="ECO:0000256" key="3">
    <source>
        <dbReference type="SAM" id="MobiDB-lite"/>
    </source>
</evidence>
<dbReference type="InterPro" id="IPR013103">
    <property type="entry name" value="RVT_2"/>
</dbReference>
<keyword evidence="4" id="KW-0812">Transmembrane</keyword>
<evidence type="ECO:0000256" key="5">
    <source>
        <dbReference type="SAM" id="SignalP"/>
    </source>
</evidence>
<feature type="compositionally biased region" description="Low complexity" evidence="3">
    <location>
        <begin position="424"/>
        <end position="447"/>
    </location>
</feature>
<protein>
    <recommendedName>
        <fullName evidence="6">Reverse transcriptase Ty1/copia-type domain-containing protein</fullName>
    </recommendedName>
</protein>
<dbReference type="InterPro" id="IPR035669">
    <property type="entry name" value="SGNH_plant_lipase-like"/>
</dbReference>
<keyword evidence="4" id="KW-0472">Membrane</keyword>
<dbReference type="Pfam" id="PF07727">
    <property type="entry name" value="RVT_2"/>
    <property type="match status" value="1"/>
</dbReference>
<feature type="region of interest" description="Disordered" evidence="3">
    <location>
        <begin position="419"/>
        <end position="460"/>
    </location>
</feature>
<evidence type="ECO:0000256" key="2">
    <source>
        <dbReference type="ARBA" id="ARBA00022729"/>
    </source>
</evidence>
<organism evidence="7">
    <name type="scientific">Fagus sylvatica</name>
    <name type="common">Beechnut</name>
    <dbReference type="NCBI Taxonomy" id="28930"/>
    <lineage>
        <taxon>Eukaryota</taxon>
        <taxon>Viridiplantae</taxon>
        <taxon>Streptophyta</taxon>
        <taxon>Embryophyta</taxon>
        <taxon>Tracheophyta</taxon>
        <taxon>Spermatophyta</taxon>
        <taxon>Magnoliopsida</taxon>
        <taxon>eudicotyledons</taxon>
        <taxon>Gunneridae</taxon>
        <taxon>Pentapetalae</taxon>
        <taxon>rosids</taxon>
        <taxon>fabids</taxon>
        <taxon>Fagales</taxon>
        <taxon>Fagaceae</taxon>
        <taxon>Fagus</taxon>
    </lineage>
</organism>
<evidence type="ECO:0000259" key="6">
    <source>
        <dbReference type="Pfam" id="PF07727"/>
    </source>
</evidence>
<dbReference type="InterPro" id="IPR036514">
    <property type="entry name" value="SGNH_hydro_sf"/>
</dbReference>
<reference evidence="7" key="1">
    <citation type="submission" date="2018-02" db="EMBL/GenBank/DDBJ databases">
        <authorList>
            <person name="Cohen D.B."/>
            <person name="Kent A.D."/>
        </authorList>
    </citation>
    <scope>NUCLEOTIDE SEQUENCE</scope>
</reference>
<dbReference type="AlphaFoldDB" id="A0A2N9HG55"/>
<keyword evidence="2 5" id="KW-0732">Signal</keyword>
<comment type="similarity">
    <text evidence="1">Belongs to the 'GDSL' lipolytic enzyme family.</text>
</comment>
<feature type="transmembrane region" description="Helical" evidence="4">
    <location>
        <begin position="303"/>
        <end position="320"/>
    </location>
</feature>
<dbReference type="PANTHER" id="PTHR45966:SF1">
    <property type="entry name" value="GDSL ESTERASE_LIPASE 1-RELATED"/>
    <property type="match status" value="1"/>
</dbReference>
<evidence type="ECO:0000256" key="1">
    <source>
        <dbReference type="ARBA" id="ARBA00008668"/>
    </source>
</evidence>
<proteinExistence type="inferred from homology"/>
<dbReference type="PANTHER" id="PTHR45966">
    <property type="entry name" value="GDSL-LIKE LIPASE/ACYLHYDROLASE"/>
    <property type="match status" value="1"/>
</dbReference>
<dbReference type="GO" id="GO:0016298">
    <property type="term" value="F:lipase activity"/>
    <property type="evidence" value="ECO:0007669"/>
    <property type="project" value="TreeGrafter"/>
</dbReference>